<dbReference type="AlphaFoldDB" id="A0A699HQ73"/>
<feature type="non-terminal residue" evidence="2">
    <location>
        <position position="1"/>
    </location>
</feature>
<organism evidence="2">
    <name type="scientific">Tanacetum cinerariifolium</name>
    <name type="common">Dalmatian daisy</name>
    <name type="synonym">Chrysanthemum cinerariifolium</name>
    <dbReference type="NCBI Taxonomy" id="118510"/>
    <lineage>
        <taxon>Eukaryota</taxon>
        <taxon>Viridiplantae</taxon>
        <taxon>Streptophyta</taxon>
        <taxon>Embryophyta</taxon>
        <taxon>Tracheophyta</taxon>
        <taxon>Spermatophyta</taxon>
        <taxon>Magnoliopsida</taxon>
        <taxon>eudicotyledons</taxon>
        <taxon>Gunneridae</taxon>
        <taxon>Pentapetalae</taxon>
        <taxon>asterids</taxon>
        <taxon>campanulids</taxon>
        <taxon>Asterales</taxon>
        <taxon>Asteraceae</taxon>
        <taxon>Asteroideae</taxon>
        <taxon>Anthemideae</taxon>
        <taxon>Anthemidinae</taxon>
        <taxon>Tanacetum</taxon>
    </lineage>
</organism>
<proteinExistence type="predicted"/>
<evidence type="ECO:0000313" key="2">
    <source>
        <dbReference type="EMBL" id="GEY56347.1"/>
    </source>
</evidence>
<comment type="caution">
    <text evidence="2">The sequence shown here is derived from an EMBL/GenBank/DDBJ whole genome shotgun (WGS) entry which is preliminary data.</text>
</comment>
<gene>
    <name evidence="2" type="ORF">Tci_428321</name>
</gene>
<feature type="signal peptide" evidence="1">
    <location>
        <begin position="1"/>
        <end position="20"/>
    </location>
</feature>
<protein>
    <submittedName>
        <fullName evidence="2">Uncharacterized protein</fullName>
    </submittedName>
</protein>
<reference evidence="2" key="1">
    <citation type="journal article" date="2019" name="Sci. Rep.">
        <title>Draft genome of Tanacetum cinerariifolium, the natural source of mosquito coil.</title>
        <authorList>
            <person name="Yamashiro T."/>
            <person name="Shiraishi A."/>
            <person name="Satake H."/>
            <person name="Nakayama K."/>
        </authorList>
    </citation>
    <scope>NUCLEOTIDE SEQUENCE</scope>
</reference>
<feature type="chain" id="PRO_5025492651" evidence="1">
    <location>
        <begin position="21"/>
        <end position="117"/>
    </location>
</feature>
<name>A0A699HQ73_TANCI</name>
<sequence>VGRWLRWSIQLIAAGISTWRLPIGGSKNLCAGNTRPSPRVPSKLDNRNTTLLQPFDFTVHDLYRKIQKIFLTRFPAQSVGSSKTVILDSPCLLVLITGTSQSRQHGKSESDSYYLSD</sequence>
<keyword evidence="1" id="KW-0732">Signal</keyword>
<accession>A0A699HQ73</accession>
<dbReference type="EMBL" id="BKCJ010189262">
    <property type="protein sequence ID" value="GEY56347.1"/>
    <property type="molecule type" value="Genomic_DNA"/>
</dbReference>
<evidence type="ECO:0000256" key="1">
    <source>
        <dbReference type="SAM" id="SignalP"/>
    </source>
</evidence>